<feature type="domain" description="DUF155" evidence="2">
    <location>
        <begin position="45"/>
        <end position="212"/>
    </location>
</feature>
<dbReference type="OrthoDB" id="529323at2"/>
<dbReference type="AlphaFoldDB" id="A0A4Q1AKC2"/>
<proteinExistence type="predicted"/>
<dbReference type="EMBL" id="PDKK01000008">
    <property type="protein sequence ID" value="RXK04869.1"/>
    <property type="molecule type" value="Genomic_DNA"/>
</dbReference>
<dbReference type="Pfam" id="PF02582">
    <property type="entry name" value="DUF155"/>
    <property type="match status" value="1"/>
</dbReference>
<sequence length="259" mass="30825">MDKNLISYAICSRFKTETFEQVSQRYKTTLHKDILVVNIDKEQTIILFQYGVYVCWSVNFENTKFFQDFLGDFCLEPFKQPIVEQFSYEIKDQFNINFDQVILGDDSIFAKIAVSTSLAQNIKLIEFEEKIESTIDKNSKIPTQLAQYGKINLNKKETAKKIGKLFLVKSRVNLHYDLLDTPEFFWEYPQYEHYYDKISRYLDIKSRIEVLNKKVEIIQELLDMLSNEQNHRYSSFLEWIIIILIGVEIVMGLWEHIFK</sequence>
<dbReference type="Proteomes" id="UP000289758">
    <property type="component" value="Unassembled WGS sequence"/>
</dbReference>
<keyword evidence="1" id="KW-0812">Transmembrane</keyword>
<dbReference type="PANTHER" id="PTHR16255:SF1">
    <property type="entry name" value="REQUIRED FOR MEIOTIC NUCLEAR DIVISION PROTEIN 1 HOMOLOG"/>
    <property type="match status" value="1"/>
</dbReference>
<evidence type="ECO:0000313" key="3">
    <source>
        <dbReference type="EMBL" id="RXK04869.1"/>
    </source>
</evidence>
<reference evidence="3 4" key="1">
    <citation type="submission" date="2017-10" db="EMBL/GenBank/DDBJ databases">
        <title>Genomics of the genus Arcobacter.</title>
        <authorList>
            <person name="Perez-Cataluna A."/>
            <person name="Figueras M.J."/>
        </authorList>
    </citation>
    <scope>NUCLEOTIDE SEQUENCE [LARGE SCALE GENOMIC DNA]</scope>
    <source>
        <strain evidence="3 4">CECT 8441</strain>
    </source>
</reference>
<feature type="transmembrane region" description="Helical" evidence="1">
    <location>
        <begin position="236"/>
        <end position="254"/>
    </location>
</feature>
<protein>
    <recommendedName>
        <fullName evidence="2">DUF155 domain-containing protein</fullName>
    </recommendedName>
</protein>
<dbReference type="InterPro" id="IPR051624">
    <property type="entry name" value="RMD1/Sad1-interacting"/>
</dbReference>
<comment type="caution">
    <text evidence="3">The sequence shown here is derived from an EMBL/GenBank/DDBJ whole genome shotgun (WGS) entry which is preliminary data.</text>
</comment>
<keyword evidence="4" id="KW-1185">Reference proteome</keyword>
<gene>
    <name evidence="3" type="ORF">CRV07_09775</name>
</gene>
<dbReference type="RefSeq" id="WP_129087510.1">
    <property type="nucleotide sequence ID" value="NZ_CP053836.1"/>
</dbReference>
<evidence type="ECO:0000256" key="1">
    <source>
        <dbReference type="SAM" id="Phobius"/>
    </source>
</evidence>
<name>A0A4Q1AKC2_9BACT</name>
<evidence type="ECO:0000313" key="4">
    <source>
        <dbReference type="Proteomes" id="UP000289758"/>
    </source>
</evidence>
<evidence type="ECO:0000259" key="2">
    <source>
        <dbReference type="Pfam" id="PF02582"/>
    </source>
</evidence>
<organism evidence="3 4">
    <name type="scientific">Halarcobacter ebronensis</name>
    <dbReference type="NCBI Taxonomy" id="1462615"/>
    <lineage>
        <taxon>Bacteria</taxon>
        <taxon>Pseudomonadati</taxon>
        <taxon>Campylobacterota</taxon>
        <taxon>Epsilonproteobacteria</taxon>
        <taxon>Campylobacterales</taxon>
        <taxon>Arcobacteraceae</taxon>
        <taxon>Halarcobacter</taxon>
    </lineage>
</organism>
<accession>A0A4Q1AKC2</accession>
<dbReference type="InterPro" id="IPR003734">
    <property type="entry name" value="DUF155"/>
</dbReference>
<keyword evidence="1" id="KW-1133">Transmembrane helix</keyword>
<keyword evidence="1" id="KW-0472">Membrane</keyword>
<dbReference type="PANTHER" id="PTHR16255">
    <property type="entry name" value="REQUIRED FOR MEIOTIC NUCLEAR DIVISION PROTEIN 1 HOMOLOG"/>
    <property type="match status" value="1"/>
</dbReference>